<dbReference type="GO" id="GO:0007189">
    <property type="term" value="P:adenylate cyclase-activating G protein-coupled receptor signaling pathway"/>
    <property type="evidence" value="ECO:0007669"/>
    <property type="project" value="TreeGrafter"/>
</dbReference>
<dbReference type="Gene3D" id="1.20.1070.10">
    <property type="entry name" value="Rhodopsin 7-helix transmembrane proteins"/>
    <property type="match status" value="1"/>
</dbReference>
<dbReference type="GO" id="GO:0004930">
    <property type="term" value="F:G protein-coupled receptor activity"/>
    <property type="evidence" value="ECO:0007669"/>
    <property type="project" value="TreeGrafter"/>
</dbReference>
<dbReference type="PANTHER" id="PTHR23112:SF37">
    <property type="entry name" value="G PROTEIN-COUPLED RECEPTOR GPR1"/>
    <property type="match status" value="1"/>
</dbReference>
<keyword evidence="2 5" id="KW-0812">Transmembrane</keyword>
<dbReference type="EMBL" id="KV454478">
    <property type="protein sequence ID" value="ODV61988.1"/>
    <property type="molecule type" value="Genomic_DNA"/>
</dbReference>
<keyword evidence="3 5" id="KW-1133">Transmembrane helix</keyword>
<feature type="transmembrane region" description="Helical" evidence="5">
    <location>
        <begin position="191"/>
        <end position="212"/>
    </location>
</feature>
<feature type="transmembrane region" description="Helical" evidence="5">
    <location>
        <begin position="399"/>
        <end position="422"/>
    </location>
</feature>
<evidence type="ECO:0000259" key="7">
    <source>
        <dbReference type="Pfam" id="PF11970"/>
    </source>
</evidence>
<dbReference type="OrthoDB" id="5368598at2759"/>
<feature type="transmembrane region" description="Helical" evidence="5">
    <location>
        <begin position="145"/>
        <end position="170"/>
    </location>
</feature>
<feature type="transmembrane region" description="Helical" evidence="5">
    <location>
        <begin position="72"/>
        <end position="93"/>
    </location>
</feature>
<dbReference type="Pfam" id="PF11970">
    <property type="entry name" value="GPR_Gpa2_C"/>
    <property type="match status" value="1"/>
</dbReference>
<evidence type="ECO:0000313" key="9">
    <source>
        <dbReference type="Proteomes" id="UP000095038"/>
    </source>
</evidence>
<dbReference type="RefSeq" id="XP_020048295.1">
    <property type="nucleotide sequence ID" value="XM_020190399.1"/>
</dbReference>
<dbReference type="PANTHER" id="PTHR23112">
    <property type="entry name" value="G PROTEIN-COUPLED RECEPTOR 157-RELATED"/>
    <property type="match status" value="1"/>
</dbReference>
<feature type="non-terminal residue" evidence="8">
    <location>
        <position position="482"/>
    </location>
</feature>
<dbReference type="STRING" id="1344418.A0A1D2VK59"/>
<comment type="subcellular location">
    <subcellularLocation>
        <location evidence="1">Membrane</location>
        <topology evidence="1">Multi-pass membrane protein</topology>
    </subcellularLocation>
</comment>
<feature type="domain" description="Glucose receptor Git3-like N-terminal" evidence="6">
    <location>
        <begin position="68"/>
        <end position="266"/>
    </location>
</feature>
<dbReference type="InterPro" id="IPR022596">
    <property type="entry name" value="GPR1/2/3_C"/>
</dbReference>
<proteinExistence type="predicted"/>
<feature type="transmembrane region" description="Helical" evidence="5">
    <location>
        <begin position="367"/>
        <end position="387"/>
    </location>
</feature>
<evidence type="ECO:0000256" key="5">
    <source>
        <dbReference type="SAM" id="Phobius"/>
    </source>
</evidence>
<keyword evidence="4 5" id="KW-0472">Membrane</keyword>
<dbReference type="SUPFAM" id="SSF81321">
    <property type="entry name" value="Family A G protein-coupled receptor-like"/>
    <property type="match status" value="1"/>
</dbReference>
<evidence type="ECO:0000256" key="1">
    <source>
        <dbReference type="ARBA" id="ARBA00004141"/>
    </source>
</evidence>
<dbReference type="GeneID" id="30964035"/>
<evidence type="ECO:0000256" key="2">
    <source>
        <dbReference type="ARBA" id="ARBA00022692"/>
    </source>
</evidence>
<dbReference type="Pfam" id="PF11710">
    <property type="entry name" value="Git3"/>
    <property type="match status" value="1"/>
</dbReference>
<organism evidence="8 9">
    <name type="scientific">Ascoidea rubescens DSM 1968</name>
    <dbReference type="NCBI Taxonomy" id="1344418"/>
    <lineage>
        <taxon>Eukaryota</taxon>
        <taxon>Fungi</taxon>
        <taxon>Dikarya</taxon>
        <taxon>Ascomycota</taxon>
        <taxon>Saccharomycotina</taxon>
        <taxon>Saccharomycetes</taxon>
        <taxon>Ascoideaceae</taxon>
        <taxon>Ascoidea</taxon>
    </lineage>
</organism>
<dbReference type="FunCoup" id="A0A1D2VK59">
    <property type="interactions" value="137"/>
</dbReference>
<dbReference type="InParanoid" id="A0A1D2VK59"/>
<evidence type="ECO:0000259" key="6">
    <source>
        <dbReference type="Pfam" id="PF11710"/>
    </source>
</evidence>
<keyword evidence="9" id="KW-1185">Reference proteome</keyword>
<feature type="domain" description="G protein-coupled receptor GPR1/2/3 C-terminal" evidence="7">
    <location>
        <begin position="355"/>
        <end position="428"/>
    </location>
</feature>
<reference evidence="9" key="1">
    <citation type="submission" date="2016-05" db="EMBL/GenBank/DDBJ databases">
        <title>Comparative genomics of biotechnologically important yeasts.</title>
        <authorList>
            <consortium name="DOE Joint Genome Institute"/>
            <person name="Riley R."/>
            <person name="Haridas S."/>
            <person name="Wolfe K.H."/>
            <person name="Lopes M.R."/>
            <person name="Hittinger C.T."/>
            <person name="Goker M."/>
            <person name="Salamov A."/>
            <person name="Wisecaver J."/>
            <person name="Long T.M."/>
            <person name="Aerts A.L."/>
            <person name="Barry K."/>
            <person name="Choi C."/>
            <person name="Clum A."/>
            <person name="Coughlan A.Y."/>
            <person name="Deshpande S."/>
            <person name="Douglass A.P."/>
            <person name="Hanson S.J."/>
            <person name="Klenk H.-P."/>
            <person name="Labutti K."/>
            <person name="Lapidus A."/>
            <person name="Lindquist E."/>
            <person name="Lipzen A."/>
            <person name="Meier-Kolthoff J.P."/>
            <person name="Ohm R.A."/>
            <person name="Otillar R.P."/>
            <person name="Pangilinan J."/>
            <person name="Peng Y."/>
            <person name="Rokas A."/>
            <person name="Rosa C.A."/>
            <person name="Scheuner C."/>
            <person name="Sibirny A.A."/>
            <person name="Slot J.C."/>
            <person name="Stielow J.B."/>
            <person name="Sun H."/>
            <person name="Kurtzman C.P."/>
            <person name="Blackwell M."/>
            <person name="Grigoriev I.V."/>
            <person name="Jeffries T.W."/>
        </authorList>
    </citation>
    <scope>NUCLEOTIDE SEQUENCE [LARGE SCALE GENOMIC DNA]</scope>
    <source>
        <strain evidence="9">DSM 1968</strain>
    </source>
</reference>
<dbReference type="GO" id="GO:0005886">
    <property type="term" value="C:plasma membrane"/>
    <property type="evidence" value="ECO:0007669"/>
    <property type="project" value="TreeGrafter"/>
</dbReference>
<feature type="transmembrane region" description="Helical" evidence="5">
    <location>
        <begin position="105"/>
        <end position="125"/>
    </location>
</feature>
<name>A0A1D2VK59_9ASCO</name>
<sequence length="482" mass="56400">MSPTSHGLLFQLASNNFLHTQALSNNILFDNTVISPHEFLLKSTNVFLELQKRKISPLNNFTDSQATTLRHVAISSSSVSIVFGIIAFYHLFAIDPRRRVFRHELILFLILFDFIKAVALLFYPARVVIVHKAYYNDNFCDIVGFFTAMAIEGADIAILSFAVHTALLIFKPNRTFKDTSNNRYEGGLFPYRYYVYLFSILTPITLASLAFVNGTGYEALTVWCYLPARPKWYRLVLSWVPRYCIVVTILLIYISIYIYVMKEFKAISNLHNEINNVQSNKLKFNKRFFHNLKYYFNTYFLDYEFNDYNRNISKSFEGSSSSTNINNPNTSKTLTAQTLKIQENMHEASLSSFQKKKYQIKKQMRTIFIYPISYIILWLGPFASQCIQYEWELENGPVYWLTIISAFMQAFNCTVDTSVFLYKERPWNCSVMKVEEKIRKKGGIPINNWKSNGYNGKEKWRIYLNWLPLYHLPNENTVFQNQ</sequence>
<evidence type="ECO:0000256" key="3">
    <source>
        <dbReference type="ARBA" id="ARBA00022989"/>
    </source>
</evidence>
<dbReference type="InterPro" id="IPR023041">
    <property type="entry name" value="Glucose_rcpt_Git3-like_N"/>
</dbReference>
<evidence type="ECO:0000313" key="8">
    <source>
        <dbReference type="EMBL" id="ODV61988.1"/>
    </source>
</evidence>
<gene>
    <name evidence="8" type="ORF">ASCRUDRAFT_33063</name>
</gene>
<dbReference type="Proteomes" id="UP000095038">
    <property type="component" value="Unassembled WGS sequence"/>
</dbReference>
<evidence type="ECO:0000256" key="4">
    <source>
        <dbReference type="ARBA" id="ARBA00023136"/>
    </source>
</evidence>
<protein>
    <recommendedName>
        <fullName evidence="10">G-protein coupled receptors family 1 profile domain-containing protein</fullName>
    </recommendedName>
</protein>
<feature type="transmembrane region" description="Helical" evidence="5">
    <location>
        <begin position="232"/>
        <end position="260"/>
    </location>
</feature>
<accession>A0A1D2VK59</accession>
<dbReference type="AlphaFoldDB" id="A0A1D2VK59"/>
<evidence type="ECO:0008006" key="10">
    <source>
        <dbReference type="Google" id="ProtNLM"/>
    </source>
</evidence>